<protein>
    <recommendedName>
        <fullName evidence="2">BTB domain-containing protein</fullName>
    </recommendedName>
</protein>
<evidence type="ECO:0000313" key="4">
    <source>
        <dbReference type="Proteomes" id="UP000298030"/>
    </source>
</evidence>
<name>A0A4Y7T8P4_COPMI</name>
<dbReference type="AlphaFoldDB" id="A0A4Y7T8P4"/>
<sequence length="336" mass="38048">MLTVHNARTSGGEGTLGESQDSTPVTRSDIWLEDGSIILQAENMQFKVHCGLLARLSPIFADVFSVPQPAPHQDNADLVVDGCLQLQDSAQDVQYLLSALYDQQYHAAKQPIPCEACRALFRLGRKYEIQTLFNEAVSRLKRDIPTSLAEYNKMSIPSDWTEFVSTPTLLYQITEFCQRSGIPEIRCALPLTYFWCYSQDVYDMVKGHDFEEGGTVVKIPRWHRPEAFSWVDCLGRANSQCARPNHCSKISSTIVNVLWRPEPHLDSILDPWPIFIEDLAKGSVRAAHVKKLCTSCFQLVQDKYSSERVTTWNELPPYFDLPSWDVLNGDWTGRGA</sequence>
<dbReference type="SMART" id="SM00225">
    <property type="entry name" value="BTB"/>
    <property type="match status" value="1"/>
</dbReference>
<dbReference type="InterPro" id="IPR000210">
    <property type="entry name" value="BTB/POZ_dom"/>
</dbReference>
<keyword evidence="4" id="KW-1185">Reference proteome</keyword>
<evidence type="ECO:0000256" key="1">
    <source>
        <dbReference type="SAM" id="MobiDB-lite"/>
    </source>
</evidence>
<feature type="domain" description="BTB" evidence="2">
    <location>
        <begin position="33"/>
        <end position="109"/>
    </location>
</feature>
<gene>
    <name evidence="3" type="ORF">FA13DRAFT_1774705</name>
</gene>
<dbReference type="Proteomes" id="UP000298030">
    <property type="component" value="Unassembled WGS sequence"/>
</dbReference>
<evidence type="ECO:0000313" key="3">
    <source>
        <dbReference type="EMBL" id="TEB30557.1"/>
    </source>
</evidence>
<dbReference type="PROSITE" id="PS50097">
    <property type="entry name" value="BTB"/>
    <property type="match status" value="1"/>
</dbReference>
<proteinExistence type="predicted"/>
<dbReference type="InterPro" id="IPR011333">
    <property type="entry name" value="SKP1/BTB/POZ_sf"/>
</dbReference>
<comment type="caution">
    <text evidence="3">The sequence shown here is derived from an EMBL/GenBank/DDBJ whole genome shotgun (WGS) entry which is preliminary data.</text>
</comment>
<feature type="region of interest" description="Disordered" evidence="1">
    <location>
        <begin position="1"/>
        <end position="24"/>
    </location>
</feature>
<reference evidence="3 4" key="1">
    <citation type="journal article" date="2019" name="Nat. Ecol. Evol.">
        <title>Megaphylogeny resolves global patterns of mushroom evolution.</title>
        <authorList>
            <person name="Varga T."/>
            <person name="Krizsan K."/>
            <person name="Foldi C."/>
            <person name="Dima B."/>
            <person name="Sanchez-Garcia M."/>
            <person name="Sanchez-Ramirez S."/>
            <person name="Szollosi G.J."/>
            <person name="Szarkandi J.G."/>
            <person name="Papp V."/>
            <person name="Albert L."/>
            <person name="Andreopoulos W."/>
            <person name="Angelini C."/>
            <person name="Antonin V."/>
            <person name="Barry K.W."/>
            <person name="Bougher N.L."/>
            <person name="Buchanan P."/>
            <person name="Buyck B."/>
            <person name="Bense V."/>
            <person name="Catcheside P."/>
            <person name="Chovatia M."/>
            <person name="Cooper J."/>
            <person name="Damon W."/>
            <person name="Desjardin D."/>
            <person name="Finy P."/>
            <person name="Geml J."/>
            <person name="Haridas S."/>
            <person name="Hughes K."/>
            <person name="Justo A."/>
            <person name="Karasinski D."/>
            <person name="Kautmanova I."/>
            <person name="Kiss B."/>
            <person name="Kocsube S."/>
            <person name="Kotiranta H."/>
            <person name="LaButti K.M."/>
            <person name="Lechner B.E."/>
            <person name="Liimatainen K."/>
            <person name="Lipzen A."/>
            <person name="Lukacs Z."/>
            <person name="Mihaltcheva S."/>
            <person name="Morgado L.N."/>
            <person name="Niskanen T."/>
            <person name="Noordeloos M.E."/>
            <person name="Ohm R.A."/>
            <person name="Ortiz-Santana B."/>
            <person name="Ovrebo C."/>
            <person name="Racz N."/>
            <person name="Riley R."/>
            <person name="Savchenko A."/>
            <person name="Shiryaev A."/>
            <person name="Soop K."/>
            <person name="Spirin V."/>
            <person name="Szebenyi C."/>
            <person name="Tomsovsky M."/>
            <person name="Tulloss R.E."/>
            <person name="Uehling J."/>
            <person name="Grigoriev I.V."/>
            <person name="Vagvolgyi C."/>
            <person name="Papp T."/>
            <person name="Martin F.M."/>
            <person name="Miettinen O."/>
            <person name="Hibbett D.S."/>
            <person name="Nagy L.G."/>
        </authorList>
    </citation>
    <scope>NUCLEOTIDE SEQUENCE [LARGE SCALE GENOMIC DNA]</scope>
    <source>
        <strain evidence="3 4">FP101781</strain>
    </source>
</reference>
<dbReference type="Gene3D" id="3.30.710.10">
    <property type="entry name" value="Potassium Channel Kv1.1, Chain A"/>
    <property type="match status" value="1"/>
</dbReference>
<accession>A0A4Y7T8P4</accession>
<dbReference type="OrthoDB" id="3217871at2759"/>
<organism evidence="3 4">
    <name type="scientific">Coprinellus micaceus</name>
    <name type="common">Glistening ink-cap mushroom</name>
    <name type="synonym">Coprinus micaceus</name>
    <dbReference type="NCBI Taxonomy" id="71717"/>
    <lineage>
        <taxon>Eukaryota</taxon>
        <taxon>Fungi</taxon>
        <taxon>Dikarya</taxon>
        <taxon>Basidiomycota</taxon>
        <taxon>Agaricomycotina</taxon>
        <taxon>Agaricomycetes</taxon>
        <taxon>Agaricomycetidae</taxon>
        <taxon>Agaricales</taxon>
        <taxon>Agaricineae</taxon>
        <taxon>Psathyrellaceae</taxon>
        <taxon>Coprinellus</taxon>
    </lineage>
</organism>
<dbReference type="EMBL" id="QPFP01000022">
    <property type="protein sequence ID" value="TEB30557.1"/>
    <property type="molecule type" value="Genomic_DNA"/>
</dbReference>
<evidence type="ECO:0000259" key="2">
    <source>
        <dbReference type="PROSITE" id="PS50097"/>
    </source>
</evidence>